<sequence>MYLFFDTETTGLPRNWKAPVTDLNNWPRLVQLAYLYYDSDGKKILGGDVIIRPEGFIIPTDASRVHGITTERAMEEGVNLRDVLADFHSLVAEAEVLVAHNISFDEKIMGAEFLRNQFENIIVPKKKICTMQSTTDFCAIPGPYGNKWPKLSELHYKLFDSNFEEAHNAAADINATARCFWELRRRGVV</sequence>
<dbReference type="RefSeq" id="WP_092438307.1">
    <property type="nucleotide sequence ID" value="NZ_FMYP01000031.1"/>
</dbReference>
<dbReference type="CDD" id="cd06127">
    <property type="entry name" value="DEDDh"/>
    <property type="match status" value="1"/>
</dbReference>
<keyword evidence="3" id="KW-0269">Exonuclease</keyword>
<keyword evidence="6" id="KW-1185">Reference proteome</keyword>
<keyword evidence="1" id="KW-0540">Nuclease</keyword>
<dbReference type="STRING" id="1640674.SAMN05216323_103129"/>
<dbReference type="PANTHER" id="PTHR30231">
    <property type="entry name" value="DNA POLYMERASE III SUBUNIT EPSILON"/>
    <property type="match status" value="1"/>
</dbReference>
<accession>A0A1G6LJG2</accession>
<dbReference type="SMART" id="SM00479">
    <property type="entry name" value="EXOIII"/>
    <property type="match status" value="1"/>
</dbReference>
<dbReference type="Gene3D" id="3.30.420.10">
    <property type="entry name" value="Ribonuclease H-like superfamily/Ribonuclease H"/>
    <property type="match status" value="1"/>
</dbReference>
<dbReference type="EMBL" id="FMYP01000031">
    <property type="protein sequence ID" value="SDC43420.1"/>
    <property type="molecule type" value="Genomic_DNA"/>
</dbReference>
<gene>
    <name evidence="5" type="ORF">SAMN05216323_103129</name>
</gene>
<organism evidence="5 6">
    <name type="scientific">Williamwhitmania taraxaci</name>
    <dbReference type="NCBI Taxonomy" id="1640674"/>
    <lineage>
        <taxon>Bacteria</taxon>
        <taxon>Pseudomonadati</taxon>
        <taxon>Bacteroidota</taxon>
        <taxon>Bacteroidia</taxon>
        <taxon>Bacteroidales</taxon>
        <taxon>Williamwhitmaniaceae</taxon>
        <taxon>Williamwhitmania</taxon>
    </lineage>
</organism>
<dbReference type="GO" id="GO:0006259">
    <property type="term" value="P:DNA metabolic process"/>
    <property type="evidence" value="ECO:0007669"/>
    <property type="project" value="UniProtKB-ARBA"/>
</dbReference>
<evidence type="ECO:0000313" key="5">
    <source>
        <dbReference type="EMBL" id="SDC43420.1"/>
    </source>
</evidence>
<feature type="domain" description="Exonuclease" evidence="4">
    <location>
        <begin position="1"/>
        <end position="189"/>
    </location>
</feature>
<evidence type="ECO:0000256" key="1">
    <source>
        <dbReference type="ARBA" id="ARBA00022722"/>
    </source>
</evidence>
<dbReference type="InterPro" id="IPR012337">
    <property type="entry name" value="RNaseH-like_sf"/>
</dbReference>
<reference evidence="5 6" key="1">
    <citation type="submission" date="2016-09" db="EMBL/GenBank/DDBJ databases">
        <authorList>
            <person name="Capua I."/>
            <person name="De Benedictis P."/>
            <person name="Joannis T."/>
            <person name="Lombin L.H."/>
            <person name="Cattoli G."/>
        </authorList>
    </citation>
    <scope>NUCLEOTIDE SEQUENCE [LARGE SCALE GENOMIC DNA]</scope>
    <source>
        <strain evidence="5 6">A7P-90m</strain>
    </source>
</reference>
<dbReference type="AlphaFoldDB" id="A0A1G6LJG2"/>
<name>A0A1G6LJG2_9BACT</name>
<dbReference type="InterPro" id="IPR036397">
    <property type="entry name" value="RNaseH_sf"/>
</dbReference>
<dbReference type="SUPFAM" id="SSF53098">
    <property type="entry name" value="Ribonuclease H-like"/>
    <property type="match status" value="1"/>
</dbReference>
<dbReference type="Proteomes" id="UP000199452">
    <property type="component" value="Unassembled WGS sequence"/>
</dbReference>
<evidence type="ECO:0000256" key="2">
    <source>
        <dbReference type="ARBA" id="ARBA00022801"/>
    </source>
</evidence>
<keyword evidence="2" id="KW-0378">Hydrolase</keyword>
<protein>
    <submittedName>
        <fullName evidence="5">DNA polymerase-3 subunit alpha/DNA polymerase-3 subunit epsilon</fullName>
    </submittedName>
</protein>
<proteinExistence type="predicted"/>
<dbReference type="GO" id="GO:0008408">
    <property type="term" value="F:3'-5' exonuclease activity"/>
    <property type="evidence" value="ECO:0007669"/>
    <property type="project" value="TreeGrafter"/>
</dbReference>
<dbReference type="InterPro" id="IPR013520">
    <property type="entry name" value="Ribonucl_H"/>
</dbReference>
<evidence type="ECO:0000313" key="6">
    <source>
        <dbReference type="Proteomes" id="UP000199452"/>
    </source>
</evidence>
<evidence type="ECO:0000256" key="3">
    <source>
        <dbReference type="ARBA" id="ARBA00022839"/>
    </source>
</evidence>
<dbReference type="GO" id="GO:0003676">
    <property type="term" value="F:nucleic acid binding"/>
    <property type="evidence" value="ECO:0007669"/>
    <property type="project" value="InterPro"/>
</dbReference>
<dbReference type="OrthoDB" id="9804290at2"/>
<dbReference type="PANTHER" id="PTHR30231:SF4">
    <property type="entry name" value="PROTEIN NEN2"/>
    <property type="match status" value="1"/>
</dbReference>
<evidence type="ECO:0000259" key="4">
    <source>
        <dbReference type="SMART" id="SM00479"/>
    </source>
</evidence>
<dbReference type="Pfam" id="PF00929">
    <property type="entry name" value="RNase_T"/>
    <property type="match status" value="1"/>
</dbReference>